<dbReference type="Pfam" id="PF04397">
    <property type="entry name" value="LytTR"/>
    <property type="match status" value="1"/>
</dbReference>
<dbReference type="InterPro" id="IPR001789">
    <property type="entry name" value="Sig_transdc_resp-reg_receiver"/>
</dbReference>
<keyword evidence="5" id="KW-1185">Reference proteome</keyword>
<reference evidence="4 5" key="1">
    <citation type="submission" date="2017-11" db="EMBL/GenBank/DDBJ databases">
        <title>Genomic Encyclopedia of Archaeal and Bacterial Type Strains, Phase II (KMG-II): From Individual Species to Whole Genera.</title>
        <authorList>
            <person name="Goeker M."/>
        </authorList>
    </citation>
    <scope>NUCLEOTIDE SEQUENCE [LARGE SCALE GENOMIC DNA]</scope>
    <source>
        <strain evidence="4 5">DSM 27268</strain>
    </source>
</reference>
<dbReference type="EMBL" id="PGFG01000001">
    <property type="protein sequence ID" value="PJJ76636.1"/>
    <property type="molecule type" value="Genomic_DNA"/>
</dbReference>
<organism evidence="4 5">
    <name type="scientific">Thermoflavifilum aggregans</name>
    <dbReference type="NCBI Taxonomy" id="454188"/>
    <lineage>
        <taxon>Bacteria</taxon>
        <taxon>Pseudomonadati</taxon>
        <taxon>Bacteroidota</taxon>
        <taxon>Chitinophagia</taxon>
        <taxon>Chitinophagales</taxon>
        <taxon>Chitinophagaceae</taxon>
        <taxon>Thermoflavifilum</taxon>
    </lineage>
</organism>
<dbReference type="Proteomes" id="UP000230000">
    <property type="component" value="Unassembled WGS sequence"/>
</dbReference>
<accession>A0A2M9CXJ6</accession>
<feature type="modified residue" description="4-aspartylphosphate" evidence="1">
    <location>
        <position position="55"/>
    </location>
</feature>
<dbReference type="GO" id="GO:0000156">
    <property type="term" value="F:phosphorelay response regulator activity"/>
    <property type="evidence" value="ECO:0007669"/>
    <property type="project" value="InterPro"/>
</dbReference>
<evidence type="ECO:0000313" key="5">
    <source>
        <dbReference type="Proteomes" id="UP000230000"/>
    </source>
</evidence>
<comment type="caution">
    <text evidence="4">The sequence shown here is derived from an EMBL/GenBank/DDBJ whole genome shotgun (WGS) entry which is preliminary data.</text>
</comment>
<dbReference type="Pfam" id="PF00072">
    <property type="entry name" value="Response_reg"/>
    <property type="match status" value="1"/>
</dbReference>
<sequence>MLLKCMIVDDEYPARVLLNDYANKLPLLQVVASCKTALEAMSVLREQSVDLIFLDIQMPELTGLEFLQSLAHPPLVILTTAYADYALKGYELNVVDYLLKPFSFERFVQAVNKAAERFQLSQAAPAIYPSTSAQPEQKSFIVIKADHKLHRIYYDDILFIEGLREYVAFHTPTGKIITLESLKKLEEMLPTDTFIRVHKSYIVNKKKVKSLYGNQLDIAGQWIPIGKLYRDEVVKHLFS</sequence>
<dbReference type="PANTHER" id="PTHR37299">
    <property type="entry name" value="TRANSCRIPTIONAL REGULATOR-RELATED"/>
    <property type="match status" value="1"/>
</dbReference>
<protein>
    <submittedName>
        <fullName evidence="4">LytTR family two component transcriptional regulator</fullName>
    </submittedName>
</protein>
<feature type="domain" description="HTH LytTR-type" evidence="3">
    <location>
        <begin position="141"/>
        <end position="211"/>
    </location>
</feature>
<evidence type="ECO:0000259" key="2">
    <source>
        <dbReference type="PROSITE" id="PS50110"/>
    </source>
</evidence>
<dbReference type="PROSITE" id="PS50930">
    <property type="entry name" value="HTH_LYTTR"/>
    <property type="match status" value="1"/>
</dbReference>
<dbReference type="AlphaFoldDB" id="A0A2M9CXJ6"/>
<evidence type="ECO:0000259" key="3">
    <source>
        <dbReference type="PROSITE" id="PS50930"/>
    </source>
</evidence>
<evidence type="ECO:0000256" key="1">
    <source>
        <dbReference type="PROSITE-ProRule" id="PRU00169"/>
    </source>
</evidence>
<dbReference type="InterPro" id="IPR007492">
    <property type="entry name" value="LytTR_DNA-bd_dom"/>
</dbReference>
<dbReference type="SMART" id="SM00850">
    <property type="entry name" value="LytTR"/>
    <property type="match status" value="1"/>
</dbReference>
<gene>
    <name evidence="4" type="ORF">BXY57_2267</name>
</gene>
<dbReference type="InterPro" id="IPR046947">
    <property type="entry name" value="LytR-like"/>
</dbReference>
<dbReference type="OrthoDB" id="9787344at2"/>
<proteinExistence type="predicted"/>
<dbReference type="PANTHER" id="PTHR37299:SF1">
    <property type="entry name" value="STAGE 0 SPORULATION PROTEIN A HOMOLOG"/>
    <property type="match status" value="1"/>
</dbReference>
<name>A0A2M9CXJ6_9BACT</name>
<dbReference type="RefSeq" id="WP_100315081.1">
    <property type="nucleotide sequence ID" value="NZ_PGFG01000001.1"/>
</dbReference>
<dbReference type="SUPFAM" id="SSF52172">
    <property type="entry name" value="CheY-like"/>
    <property type="match status" value="1"/>
</dbReference>
<dbReference type="GO" id="GO:0003677">
    <property type="term" value="F:DNA binding"/>
    <property type="evidence" value="ECO:0007669"/>
    <property type="project" value="InterPro"/>
</dbReference>
<dbReference type="Gene3D" id="3.40.50.2300">
    <property type="match status" value="1"/>
</dbReference>
<evidence type="ECO:0000313" key="4">
    <source>
        <dbReference type="EMBL" id="PJJ76636.1"/>
    </source>
</evidence>
<dbReference type="InterPro" id="IPR011006">
    <property type="entry name" value="CheY-like_superfamily"/>
</dbReference>
<feature type="domain" description="Response regulatory" evidence="2">
    <location>
        <begin position="4"/>
        <end position="115"/>
    </location>
</feature>
<dbReference type="SMART" id="SM00448">
    <property type="entry name" value="REC"/>
    <property type="match status" value="1"/>
</dbReference>
<keyword evidence="1" id="KW-0597">Phosphoprotein</keyword>
<dbReference type="PROSITE" id="PS50110">
    <property type="entry name" value="RESPONSE_REGULATORY"/>
    <property type="match status" value="1"/>
</dbReference>
<dbReference type="Gene3D" id="2.40.50.1020">
    <property type="entry name" value="LytTr DNA-binding domain"/>
    <property type="match status" value="1"/>
</dbReference>